<dbReference type="InterPro" id="IPR045556">
    <property type="entry name" value="DUF6351"/>
</dbReference>
<dbReference type="Proteomes" id="UP000706039">
    <property type="component" value="Unassembled WGS sequence"/>
</dbReference>
<protein>
    <submittedName>
        <fullName evidence="3">DUF6351 family protein</fullName>
    </submittedName>
</protein>
<feature type="domain" description="DUF6351" evidence="2">
    <location>
        <begin position="24"/>
        <end position="690"/>
    </location>
</feature>
<keyword evidence="4" id="KW-1185">Reference proteome</keyword>
<gene>
    <name evidence="3" type="ORF">K7G82_13880</name>
</gene>
<proteinExistence type="predicted"/>
<dbReference type="EMBL" id="JAINVV010000006">
    <property type="protein sequence ID" value="MBY8823389.1"/>
    <property type="molecule type" value="Genomic_DNA"/>
</dbReference>
<reference evidence="3 4" key="1">
    <citation type="submission" date="2021-08" db="EMBL/GenBank/DDBJ databases">
        <authorList>
            <person name="Tuo L."/>
        </authorList>
    </citation>
    <scope>NUCLEOTIDE SEQUENCE [LARGE SCALE GENOMIC DNA]</scope>
    <source>
        <strain evidence="3 4">JCM 31229</strain>
    </source>
</reference>
<evidence type="ECO:0000313" key="3">
    <source>
        <dbReference type="EMBL" id="MBY8823389.1"/>
    </source>
</evidence>
<feature type="region of interest" description="Disordered" evidence="1">
    <location>
        <begin position="382"/>
        <end position="413"/>
    </location>
</feature>
<evidence type="ECO:0000259" key="2">
    <source>
        <dbReference type="Pfam" id="PF19878"/>
    </source>
</evidence>
<dbReference type="RefSeq" id="WP_222990503.1">
    <property type="nucleotide sequence ID" value="NZ_JAINVV010000006.1"/>
</dbReference>
<accession>A0ABS7PPY9</accession>
<evidence type="ECO:0000313" key="4">
    <source>
        <dbReference type="Proteomes" id="UP000706039"/>
    </source>
</evidence>
<dbReference type="Pfam" id="PF19878">
    <property type="entry name" value="DUF6351"/>
    <property type="match status" value="1"/>
</dbReference>
<evidence type="ECO:0000256" key="1">
    <source>
        <dbReference type="SAM" id="MobiDB-lite"/>
    </source>
</evidence>
<organism evidence="3 4">
    <name type="scientific">Sphingomonas colocasiae</name>
    <dbReference type="NCBI Taxonomy" id="1848973"/>
    <lineage>
        <taxon>Bacteria</taxon>
        <taxon>Pseudomonadati</taxon>
        <taxon>Pseudomonadota</taxon>
        <taxon>Alphaproteobacteria</taxon>
        <taxon>Sphingomonadales</taxon>
        <taxon>Sphingomonadaceae</taxon>
        <taxon>Sphingomonas</taxon>
    </lineage>
</organism>
<comment type="caution">
    <text evidence="3">The sequence shown here is derived from an EMBL/GenBank/DDBJ whole genome shotgun (WGS) entry which is preliminary data.</text>
</comment>
<feature type="compositionally biased region" description="Basic and acidic residues" evidence="1">
    <location>
        <begin position="400"/>
        <end position="409"/>
    </location>
</feature>
<name>A0ABS7PPY9_9SPHN</name>
<sequence>MLNMPVPTKDDALQMRVLAPVRGITAGTTALVELSGCGETVPALRVNGHPVEPLEAARQGTGAWRIIVPGLAPGRNRIEASTAADCTAIELRGYPAEGPIISGPHLKPWKLTTQENGLGTPLDEHGNAPPRISHVYMSLSSGDFEPYDPANPPAEADVAIARTDAGVEVKYIVRHERGAANRGIYELAVLCDPTHPLSAVNPPPGWNGKLWIYLYGGWNQFRSQGVLAGYDVKPPIPAHRVLLDMGLRRGFMIARTTLAQSATNSDSVRGAESLIMLKDHVTRAYGPIRYTLSSGTSGGSIMQQMVANQYPGLIQGIMPLSSIHGSWYLPGQLIEAKLLDRYFTQISPALWSDADQRLAVDGHGSQKSSDFFNTVFDNQFYGRTTGGNDPTRGTDLPDGETYHPRDRPAGARGTLQDYQVNYLGCRDEAQWGDAERAAGHGFAPLPWANVGVQYGLGALLDGRIGKDQFLDLNEKIGGVDIDQNFIAARNDVDPQTAARMHRGGFANDFAHLSTVAILDVRPPETGDLPSHTQFHTWVSRTGLVAAQGHADNQVACMVPGYDSSTTPPEWALLAMDRWLAAIEADDSEASLAEKVVANKPAGLCDGVYDADGNRTGDLEDYHRLYPSFGDAKTVAAAGDLRAHLIVRPRLKPLDRCDYPGIDFDDGEWARLLAIFPDGVADWAAPGVGQARSVPWLSYAEGPGGQALQP</sequence>